<dbReference type="Pfam" id="PF00005">
    <property type="entry name" value="ABC_tran"/>
    <property type="match status" value="1"/>
</dbReference>
<name>A0ABT4IBV1_9ACTO</name>
<keyword evidence="5 7" id="KW-1133">Transmembrane helix</keyword>
<feature type="transmembrane region" description="Helical" evidence="7">
    <location>
        <begin position="158"/>
        <end position="175"/>
    </location>
</feature>
<dbReference type="Pfam" id="PF00664">
    <property type="entry name" value="ABC_membrane"/>
    <property type="match status" value="1"/>
</dbReference>
<evidence type="ECO:0000256" key="6">
    <source>
        <dbReference type="ARBA" id="ARBA00023136"/>
    </source>
</evidence>
<organism evidence="10 11">
    <name type="scientific">Actinomyces israelii</name>
    <dbReference type="NCBI Taxonomy" id="1659"/>
    <lineage>
        <taxon>Bacteria</taxon>
        <taxon>Bacillati</taxon>
        <taxon>Actinomycetota</taxon>
        <taxon>Actinomycetes</taxon>
        <taxon>Actinomycetales</taxon>
        <taxon>Actinomycetaceae</taxon>
        <taxon>Actinomyces</taxon>
    </lineage>
</organism>
<dbReference type="PROSITE" id="PS00211">
    <property type="entry name" value="ABC_TRANSPORTER_1"/>
    <property type="match status" value="1"/>
</dbReference>
<feature type="transmembrane region" description="Helical" evidence="7">
    <location>
        <begin position="132"/>
        <end position="152"/>
    </location>
</feature>
<dbReference type="SMART" id="SM00382">
    <property type="entry name" value="AAA"/>
    <property type="match status" value="1"/>
</dbReference>
<dbReference type="InterPro" id="IPR017871">
    <property type="entry name" value="ABC_transporter-like_CS"/>
</dbReference>
<dbReference type="PANTHER" id="PTHR24221">
    <property type="entry name" value="ATP-BINDING CASSETTE SUB-FAMILY B"/>
    <property type="match status" value="1"/>
</dbReference>
<keyword evidence="4 10" id="KW-0067">ATP-binding</keyword>
<evidence type="ECO:0000256" key="7">
    <source>
        <dbReference type="SAM" id="Phobius"/>
    </source>
</evidence>
<dbReference type="PANTHER" id="PTHR24221:SF654">
    <property type="entry name" value="ATP-BINDING CASSETTE SUB-FAMILY B MEMBER 6"/>
    <property type="match status" value="1"/>
</dbReference>
<dbReference type="GO" id="GO:0005524">
    <property type="term" value="F:ATP binding"/>
    <property type="evidence" value="ECO:0007669"/>
    <property type="project" value="UniProtKB-KW"/>
</dbReference>
<protein>
    <submittedName>
        <fullName evidence="10">ABC transporter ATP-binding protein</fullName>
    </submittedName>
</protein>
<reference evidence="10" key="1">
    <citation type="submission" date="2022-10" db="EMBL/GenBank/DDBJ databases">
        <title>Genome sequence of Actinomyces israelii ATCC 10048.</title>
        <authorList>
            <person name="Watt R.M."/>
            <person name="Tong W.M."/>
        </authorList>
    </citation>
    <scope>NUCLEOTIDE SEQUENCE</scope>
    <source>
        <strain evidence="10">ATCC 10048</strain>
    </source>
</reference>
<dbReference type="InterPro" id="IPR011527">
    <property type="entry name" value="ABC1_TM_dom"/>
</dbReference>
<evidence type="ECO:0000256" key="2">
    <source>
        <dbReference type="ARBA" id="ARBA00022692"/>
    </source>
</evidence>
<dbReference type="RefSeq" id="WP_268918472.1">
    <property type="nucleotide sequence ID" value="NZ_CP124548.1"/>
</dbReference>
<dbReference type="InterPro" id="IPR003439">
    <property type="entry name" value="ABC_transporter-like_ATP-bd"/>
</dbReference>
<feature type="transmembrane region" description="Helical" evidence="7">
    <location>
        <begin position="21"/>
        <end position="43"/>
    </location>
</feature>
<evidence type="ECO:0000256" key="1">
    <source>
        <dbReference type="ARBA" id="ARBA00004651"/>
    </source>
</evidence>
<accession>A0ABT4IBV1</accession>
<dbReference type="InterPro" id="IPR003593">
    <property type="entry name" value="AAA+_ATPase"/>
</dbReference>
<feature type="transmembrane region" description="Helical" evidence="7">
    <location>
        <begin position="55"/>
        <end position="74"/>
    </location>
</feature>
<comment type="caution">
    <text evidence="10">The sequence shown here is derived from an EMBL/GenBank/DDBJ whole genome shotgun (WGS) entry which is preliminary data.</text>
</comment>
<evidence type="ECO:0000256" key="3">
    <source>
        <dbReference type="ARBA" id="ARBA00022741"/>
    </source>
</evidence>
<dbReference type="Gene3D" id="1.20.1560.10">
    <property type="entry name" value="ABC transporter type 1, transmembrane domain"/>
    <property type="match status" value="1"/>
</dbReference>
<dbReference type="Gene3D" id="3.40.50.300">
    <property type="entry name" value="P-loop containing nucleotide triphosphate hydrolases"/>
    <property type="match status" value="1"/>
</dbReference>
<evidence type="ECO:0000313" key="11">
    <source>
        <dbReference type="Proteomes" id="UP001072034"/>
    </source>
</evidence>
<evidence type="ECO:0000313" key="10">
    <source>
        <dbReference type="EMBL" id="MCZ0859206.1"/>
    </source>
</evidence>
<dbReference type="InterPro" id="IPR027417">
    <property type="entry name" value="P-loop_NTPase"/>
</dbReference>
<evidence type="ECO:0000256" key="5">
    <source>
        <dbReference type="ARBA" id="ARBA00022989"/>
    </source>
</evidence>
<dbReference type="SUPFAM" id="SSF52540">
    <property type="entry name" value="P-loop containing nucleoside triphosphate hydrolases"/>
    <property type="match status" value="1"/>
</dbReference>
<keyword evidence="11" id="KW-1185">Reference proteome</keyword>
<dbReference type="SUPFAM" id="SSF90123">
    <property type="entry name" value="ABC transporter transmembrane region"/>
    <property type="match status" value="1"/>
</dbReference>
<dbReference type="EMBL" id="JAPTMY010000042">
    <property type="protein sequence ID" value="MCZ0859206.1"/>
    <property type="molecule type" value="Genomic_DNA"/>
</dbReference>
<keyword evidence="3" id="KW-0547">Nucleotide-binding</keyword>
<keyword evidence="6 7" id="KW-0472">Membrane</keyword>
<gene>
    <name evidence="10" type="ORF">OHJ16_14275</name>
</gene>
<evidence type="ECO:0000259" key="8">
    <source>
        <dbReference type="PROSITE" id="PS50893"/>
    </source>
</evidence>
<feature type="transmembrane region" description="Helical" evidence="7">
    <location>
        <begin position="234"/>
        <end position="263"/>
    </location>
</feature>
<dbReference type="Proteomes" id="UP001072034">
    <property type="component" value="Unassembled WGS sequence"/>
</dbReference>
<feature type="domain" description="ABC transporter" evidence="8">
    <location>
        <begin position="333"/>
        <end position="566"/>
    </location>
</feature>
<sequence length="584" mass="61757">MIRTLANLVHVARGSVRLLPFLALVIAFALAQGLAFLTVIPVVDAAVRGDMHAAWSAAGALAAAAAAAALLYFLQARTGYGISLGLMHSLQHRIGDHASVLPLGWFDHARAGELAQLSSKSAEDAGSVTAHLLQPIVSAVLTPLTVVVGLLWWDWRVAAAGAAFLPVAALIGWLAPKRTARLDAVLDRRTAEVNEQVVDFALAQPVLRAAGRTVGSYPPLDESLNRHHRTSESIFWRTIPGVLISTVAVQLWLVLLLVTAVGLSLTGRLQVPATVGLLVVCVRFVGPLAELSEYTTAMRTVGDSLERIRALLDTPTLPEPASPVPVARTGLSVGLDEVSFSYGAGDVLHRVSFRLEPGTFTALVGPSGSGKTTVLRLIARFWDATSGSVRLGGVDVRELGSEQVIERVAVVFQDVYLFEGSILDNVRVGRPEASDEEVAEAIRAARLQEVVDRLPDGLDTPVGEGGARLSGGERQRVSIARALLKDAPIVLLDEATAAVDTETEAALADAFAALATGRTVIAIAHRLETITGADRILVLDDGVIIEDGDHESLVRAGGRYEAFWRAKVSSAGWQIAEGAESANG</sequence>
<dbReference type="InterPro" id="IPR036640">
    <property type="entry name" value="ABC1_TM_sf"/>
</dbReference>
<dbReference type="PROSITE" id="PS50893">
    <property type="entry name" value="ABC_TRANSPORTER_2"/>
    <property type="match status" value="1"/>
</dbReference>
<keyword evidence="2 7" id="KW-0812">Transmembrane</keyword>
<dbReference type="InterPro" id="IPR039421">
    <property type="entry name" value="Type_1_exporter"/>
</dbReference>
<evidence type="ECO:0000259" key="9">
    <source>
        <dbReference type="PROSITE" id="PS50929"/>
    </source>
</evidence>
<comment type="subcellular location">
    <subcellularLocation>
        <location evidence="1">Cell membrane</location>
        <topology evidence="1">Multi-pass membrane protein</topology>
    </subcellularLocation>
</comment>
<evidence type="ECO:0000256" key="4">
    <source>
        <dbReference type="ARBA" id="ARBA00022840"/>
    </source>
</evidence>
<dbReference type="PROSITE" id="PS50929">
    <property type="entry name" value="ABC_TM1F"/>
    <property type="match status" value="1"/>
</dbReference>
<proteinExistence type="predicted"/>
<feature type="domain" description="ABC transmembrane type-1" evidence="9">
    <location>
        <begin position="22"/>
        <end position="300"/>
    </location>
</feature>